<dbReference type="InterPro" id="IPR035979">
    <property type="entry name" value="RBD_domain_sf"/>
</dbReference>
<evidence type="ECO:0000256" key="4">
    <source>
        <dbReference type="SAM" id="MobiDB-lite"/>
    </source>
</evidence>
<dbReference type="SMART" id="SM00360">
    <property type="entry name" value="RRM"/>
    <property type="match status" value="1"/>
</dbReference>
<organism evidence="6 7">
    <name type="scientific">Cephus cinctus</name>
    <name type="common">Wheat stem sawfly</name>
    <dbReference type="NCBI Taxonomy" id="211228"/>
    <lineage>
        <taxon>Eukaryota</taxon>
        <taxon>Metazoa</taxon>
        <taxon>Ecdysozoa</taxon>
        <taxon>Arthropoda</taxon>
        <taxon>Hexapoda</taxon>
        <taxon>Insecta</taxon>
        <taxon>Pterygota</taxon>
        <taxon>Neoptera</taxon>
        <taxon>Endopterygota</taxon>
        <taxon>Hymenoptera</taxon>
        <taxon>Cephoidea</taxon>
        <taxon>Cephidae</taxon>
        <taxon>Cephus</taxon>
    </lineage>
</organism>
<feature type="compositionally biased region" description="Basic and acidic residues" evidence="4">
    <location>
        <begin position="222"/>
        <end position="234"/>
    </location>
</feature>
<accession>A0AAJ7BH66</accession>
<protein>
    <submittedName>
        <fullName evidence="7">Uncharacterized protein LOC107263091</fullName>
    </submittedName>
</protein>
<dbReference type="GeneID" id="107263091"/>
<evidence type="ECO:0000256" key="2">
    <source>
        <dbReference type="PROSITE-ProRule" id="PRU00176"/>
    </source>
</evidence>
<keyword evidence="1 2" id="KW-0694">RNA-binding</keyword>
<dbReference type="PANTHER" id="PTHR47678:SF4">
    <property type="entry name" value="SHOCK PROTEIN 70 (HSP70)-INTERACTING PROTEIN, PUTATIVE-RELATED"/>
    <property type="match status" value="1"/>
</dbReference>
<dbReference type="CDD" id="cd00590">
    <property type="entry name" value="RRM_SF"/>
    <property type="match status" value="1"/>
</dbReference>
<feature type="compositionally biased region" description="Polar residues" evidence="4">
    <location>
        <begin position="558"/>
        <end position="567"/>
    </location>
</feature>
<dbReference type="Gene3D" id="3.30.70.330">
    <property type="match status" value="1"/>
</dbReference>
<reference evidence="7" key="1">
    <citation type="submission" date="2025-08" db="UniProtKB">
        <authorList>
            <consortium name="RefSeq"/>
        </authorList>
    </citation>
    <scope>IDENTIFICATION</scope>
</reference>
<dbReference type="RefSeq" id="XP_015585417.1">
    <property type="nucleotide sequence ID" value="XM_015729931.2"/>
</dbReference>
<feature type="repeat" description="TPR" evidence="3">
    <location>
        <begin position="401"/>
        <end position="434"/>
    </location>
</feature>
<feature type="compositionally biased region" description="Low complexity" evidence="4">
    <location>
        <begin position="543"/>
        <end position="556"/>
    </location>
</feature>
<dbReference type="KEGG" id="ccin:107263091"/>
<dbReference type="SUPFAM" id="SSF48452">
    <property type="entry name" value="TPR-like"/>
    <property type="match status" value="1"/>
</dbReference>
<keyword evidence="3" id="KW-0802">TPR repeat</keyword>
<dbReference type="SMART" id="SM00028">
    <property type="entry name" value="TPR"/>
    <property type="match status" value="3"/>
</dbReference>
<dbReference type="Proteomes" id="UP000694920">
    <property type="component" value="Unplaced"/>
</dbReference>
<feature type="compositionally biased region" description="Basic residues" evidence="4">
    <location>
        <begin position="92"/>
        <end position="107"/>
    </location>
</feature>
<dbReference type="PROSITE" id="PS50102">
    <property type="entry name" value="RRM"/>
    <property type="match status" value="1"/>
</dbReference>
<proteinExistence type="predicted"/>
<evidence type="ECO:0000259" key="5">
    <source>
        <dbReference type="PROSITE" id="PS50102"/>
    </source>
</evidence>
<feature type="region of interest" description="Disordered" evidence="4">
    <location>
        <begin position="543"/>
        <end position="567"/>
    </location>
</feature>
<evidence type="ECO:0000256" key="3">
    <source>
        <dbReference type="PROSITE-ProRule" id="PRU00339"/>
    </source>
</evidence>
<dbReference type="SUPFAM" id="SSF54928">
    <property type="entry name" value="RNA-binding domain, RBD"/>
    <property type="match status" value="1"/>
</dbReference>
<feature type="domain" description="RRM" evidence="5">
    <location>
        <begin position="596"/>
        <end position="671"/>
    </location>
</feature>
<dbReference type="AlphaFoldDB" id="A0AAJ7BH66"/>
<gene>
    <name evidence="7" type="primary">LOC107263091</name>
</gene>
<feature type="region of interest" description="Disordered" evidence="4">
    <location>
        <begin position="89"/>
        <end position="234"/>
    </location>
</feature>
<dbReference type="PROSITE" id="PS50005">
    <property type="entry name" value="TPR"/>
    <property type="match status" value="1"/>
</dbReference>
<dbReference type="InterPro" id="IPR000504">
    <property type="entry name" value="RRM_dom"/>
</dbReference>
<dbReference type="PROSITE" id="PS50293">
    <property type="entry name" value="TPR_REGION"/>
    <property type="match status" value="1"/>
</dbReference>
<evidence type="ECO:0000256" key="1">
    <source>
        <dbReference type="ARBA" id="ARBA00022884"/>
    </source>
</evidence>
<feature type="compositionally biased region" description="Polar residues" evidence="4">
    <location>
        <begin position="162"/>
        <end position="171"/>
    </location>
</feature>
<dbReference type="InterPro" id="IPR012677">
    <property type="entry name" value="Nucleotide-bd_a/b_plait_sf"/>
</dbReference>
<dbReference type="GO" id="GO:0003723">
    <property type="term" value="F:RNA binding"/>
    <property type="evidence" value="ECO:0007669"/>
    <property type="project" value="UniProtKB-UniRule"/>
</dbReference>
<dbReference type="Gene3D" id="1.25.40.10">
    <property type="entry name" value="Tetratricopeptide repeat domain"/>
    <property type="match status" value="1"/>
</dbReference>
<dbReference type="Pfam" id="PF00076">
    <property type="entry name" value="RRM_1"/>
    <property type="match status" value="1"/>
</dbReference>
<evidence type="ECO:0000313" key="7">
    <source>
        <dbReference type="RefSeq" id="XP_015585417.1"/>
    </source>
</evidence>
<dbReference type="InterPro" id="IPR011990">
    <property type="entry name" value="TPR-like_helical_dom_sf"/>
</dbReference>
<sequence>MERYHLMELLQKEAEKEEYGGIFSIDFLQEFPIGSVRWKLPGVTDLTYIRSLIECSQSCPSDSDESYFLFDDPDTDEMAMVDMRYAENAEKKKLKKQRQKEKKKKEKMKVAETEPVKQSGKNNLVSSSKSPSVAAETEHKEDHKEIKKIKPKNHDLPKKAKANTQKVSVLTYSEDKENDSIEQDSQSEDMNEDPTFRNYPFFTDSAKGLSKPTEGQMQKKKVNSESDNDKVRTMEDTDDEAILPENYLTFFKKSVKPSCSGVKVENEKSSIRSNVLDSKDNKTNIDRNRPLHASGCFSDDDDDTEMDTEFVTVKKSKKPKYLLESGEHSSDVLGVHAYHLILQGNILEAIHYLNEAIQRDPNDIRHYINRSYCYLRQARYPLALSDARLIVKNSDNPREIARAFCRMGQAFYGMENYEESEKYFEKSINLNPGNPQVQRESLRMQVMKLVHMGFHEKAVVQCIERCSKTLVQEWLDQDVITLLTNDKTATGSNTSVTDSDCGDNDIYCSDDDERPSNARLLSKMISNRLKLYNETSSMDSYSQSSVAGSSSSIPHSNKAGTSGIKTASSKQTVPRVIKATASQFAQPPENFVINDKSIWVGNIPAKTTNAMLRAKFSKFGNVISVHRRNNDTYAFINFSNSQSVRKAFAVGHNCYINGVKVTIKTAQRSFK</sequence>
<dbReference type="Pfam" id="PF00515">
    <property type="entry name" value="TPR_1"/>
    <property type="match status" value="1"/>
</dbReference>
<evidence type="ECO:0000313" key="6">
    <source>
        <dbReference type="Proteomes" id="UP000694920"/>
    </source>
</evidence>
<dbReference type="InterPro" id="IPR019734">
    <property type="entry name" value="TPR_rpt"/>
</dbReference>
<feature type="compositionally biased region" description="Basic and acidic residues" evidence="4">
    <location>
        <begin position="136"/>
        <end position="145"/>
    </location>
</feature>
<keyword evidence="6" id="KW-1185">Reference proteome</keyword>
<name>A0AAJ7BH66_CEPCN</name>
<feature type="compositionally biased region" description="Acidic residues" evidence="4">
    <location>
        <begin position="180"/>
        <end position="192"/>
    </location>
</feature>
<dbReference type="PANTHER" id="PTHR47678">
    <property type="entry name" value="TETRATRICOPEPTIDE REPEAT PROTEIN 31"/>
    <property type="match status" value="1"/>
</dbReference>
<feature type="compositionally biased region" description="Polar residues" evidence="4">
    <location>
        <begin position="119"/>
        <end position="131"/>
    </location>
</feature>